<dbReference type="AlphaFoldDB" id="A0A1Y6CSW5"/>
<feature type="signal peptide" evidence="1">
    <location>
        <begin position="1"/>
        <end position="22"/>
    </location>
</feature>
<keyword evidence="1" id="KW-0732">Signal</keyword>
<proteinExistence type="predicted"/>
<organism evidence="2 3">
    <name type="scientific">Pseudobacteriovorax antillogorgiicola</name>
    <dbReference type="NCBI Taxonomy" id="1513793"/>
    <lineage>
        <taxon>Bacteria</taxon>
        <taxon>Pseudomonadati</taxon>
        <taxon>Bdellovibrionota</taxon>
        <taxon>Oligoflexia</taxon>
        <taxon>Oligoflexales</taxon>
        <taxon>Pseudobacteriovoracaceae</taxon>
        <taxon>Pseudobacteriovorax</taxon>
    </lineage>
</organism>
<sequence>MTCYTIGLVACFFWLFSTPILALNLECQGTLNPNRQVTVSSDSGKIIGKIYEGNTLLRQGTVSPFKSVDKPGGAGESRKILRSGNPLRGGFHIRLVEKNAKFPNKAGQGHVTFKHEGRTFNDIIRCKEKKAR</sequence>
<gene>
    <name evidence="2" type="ORF">SAMN06296036_12845</name>
</gene>
<keyword evidence="3" id="KW-1185">Reference proteome</keyword>
<feature type="chain" id="PRO_5012283246" evidence="1">
    <location>
        <begin position="23"/>
        <end position="132"/>
    </location>
</feature>
<dbReference type="Proteomes" id="UP000192907">
    <property type="component" value="Unassembled WGS sequence"/>
</dbReference>
<name>A0A1Y6CSW5_9BACT</name>
<protein>
    <submittedName>
        <fullName evidence="2">Uncharacterized protein</fullName>
    </submittedName>
</protein>
<dbReference type="EMBL" id="FWZT01000028">
    <property type="protein sequence ID" value="SMF74449.1"/>
    <property type="molecule type" value="Genomic_DNA"/>
</dbReference>
<accession>A0A1Y6CSW5</accession>
<evidence type="ECO:0000256" key="1">
    <source>
        <dbReference type="SAM" id="SignalP"/>
    </source>
</evidence>
<dbReference type="RefSeq" id="WP_132324617.1">
    <property type="nucleotide sequence ID" value="NZ_FWZT01000028.1"/>
</dbReference>
<evidence type="ECO:0000313" key="2">
    <source>
        <dbReference type="EMBL" id="SMF74449.1"/>
    </source>
</evidence>
<evidence type="ECO:0000313" key="3">
    <source>
        <dbReference type="Proteomes" id="UP000192907"/>
    </source>
</evidence>
<reference evidence="3" key="1">
    <citation type="submission" date="2017-04" db="EMBL/GenBank/DDBJ databases">
        <authorList>
            <person name="Varghese N."/>
            <person name="Submissions S."/>
        </authorList>
    </citation>
    <scope>NUCLEOTIDE SEQUENCE [LARGE SCALE GENOMIC DNA]</scope>
    <source>
        <strain evidence="3">RKEM611</strain>
    </source>
</reference>